<dbReference type="InterPro" id="IPR012442">
    <property type="entry name" value="DUF1645_plant"/>
</dbReference>
<organism evidence="2 3">
    <name type="scientific">Rhododendron williamsianum</name>
    <dbReference type="NCBI Taxonomy" id="262921"/>
    <lineage>
        <taxon>Eukaryota</taxon>
        <taxon>Viridiplantae</taxon>
        <taxon>Streptophyta</taxon>
        <taxon>Embryophyta</taxon>
        <taxon>Tracheophyta</taxon>
        <taxon>Spermatophyta</taxon>
        <taxon>Magnoliopsida</taxon>
        <taxon>eudicotyledons</taxon>
        <taxon>Gunneridae</taxon>
        <taxon>Pentapetalae</taxon>
        <taxon>asterids</taxon>
        <taxon>Ericales</taxon>
        <taxon>Ericaceae</taxon>
        <taxon>Ericoideae</taxon>
        <taxon>Rhodoreae</taxon>
        <taxon>Rhododendron</taxon>
    </lineage>
</organism>
<dbReference type="OrthoDB" id="666789at2759"/>
<accession>A0A6A4MMC7</accession>
<comment type="caution">
    <text evidence="2">The sequence shown here is derived from an EMBL/GenBank/DDBJ whole genome shotgun (WGS) entry which is preliminary data.</text>
</comment>
<sequence length="311" mass="33578">MQSSSPVVLLSPSFTTYSSGTLADIAARVVEEFRLESGSEFDDLYGALEENQGSKSNDVARKHPTILEEEEEKDEEVNKDDDDDDFEFPSVCVQSISADEIFCNGQIRPVFPVFGRKDVFFPGGVGSCGDGKANCSSSKASNPSSPTRVSLRSLMREERDSVASCSSSESSDELDGVPAETYCAWTPRSAAEAPEKWRKSGSTGSSKRWRIRDLLLRRSNSDGRLPSVFLGNSSASKLKDERVSAKATTTEKSSFGGGEVVPVTAAQEEDYGVAAAASAGKEGECRRSSGRQDWVGFFTNVNGLSNNLHPF</sequence>
<evidence type="ECO:0000256" key="1">
    <source>
        <dbReference type="SAM" id="MobiDB-lite"/>
    </source>
</evidence>
<evidence type="ECO:0000313" key="2">
    <source>
        <dbReference type="EMBL" id="KAE9467389.1"/>
    </source>
</evidence>
<feature type="region of interest" description="Disordered" evidence="1">
    <location>
        <begin position="46"/>
        <end position="85"/>
    </location>
</feature>
<dbReference type="Pfam" id="PF07816">
    <property type="entry name" value="DUF1645"/>
    <property type="match status" value="1"/>
</dbReference>
<dbReference type="PANTHER" id="PTHR33095">
    <property type="entry name" value="OS07G0619500 PROTEIN"/>
    <property type="match status" value="1"/>
</dbReference>
<keyword evidence="3" id="KW-1185">Reference proteome</keyword>
<dbReference type="PANTHER" id="PTHR33095:SF23">
    <property type="entry name" value="DUF1645 FAMILY PROTEIN"/>
    <property type="match status" value="1"/>
</dbReference>
<dbReference type="AlphaFoldDB" id="A0A6A4MMC7"/>
<name>A0A6A4MMC7_9ERIC</name>
<evidence type="ECO:0000313" key="3">
    <source>
        <dbReference type="Proteomes" id="UP000428333"/>
    </source>
</evidence>
<gene>
    <name evidence="2" type="ORF">C3L33_00700</name>
</gene>
<dbReference type="EMBL" id="QEFC01000034">
    <property type="protein sequence ID" value="KAE9467389.1"/>
    <property type="molecule type" value="Genomic_DNA"/>
</dbReference>
<protein>
    <recommendedName>
        <fullName evidence="4">DUF1645 domain-containing protein</fullName>
    </recommendedName>
</protein>
<dbReference type="Proteomes" id="UP000428333">
    <property type="component" value="Linkage Group LG01"/>
</dbReference>
<feature type="non-terminal residue" evidence="2">
    <location>
        <position position="1"/>
    </location>
</feature>
<evidence type="ECO:0008006" key="4">
    <source>
        <dbReference type="Google" id="ProtNLM"/>
    </source>
</evidence>
<proteinExistence type="predicted"/>
<reference evidence="2 3" key="1">
    <citation type="journal article" date="2019" name="Genome Biol. Evol.">
        <title>The Rhododendron genome and chromosomal organization provide insight into shared whole-genome duplications across the heath family (Ericaceae).</title>
        <authorList>
            <person name="Soza V.L."/>
            <person name="Lindsley D."/>
            <person name="Waalkes A."/>
            <person name="Ramage E."/>
            <person name="Patwardhan R.P."/>
            <person name="Burton J.N."/>
            <person name="Adey A."/>
            <person name="Kumar A."/>
            <person name="Qiu R."/>
            <person name="Shendure J."/>
            <person name="Hall B."/>
        </authorList>
    </citation>
    <scope>NUCLEOTIDE SEQUENCE [LARGE SCALE GENOMIC DNA]</scope>
    <source>
        <strain evidence="2">RSF 1966-606</strain>
    </source>
</reference>
<feature type="compositionally biased region" description="Acidic residues" evidence="1">
    <location>
        <begin position="67"/>
        <end position="85"/>
    </location>
</feature>